<dbReference type="EC" id="6.1.1.2" evidence="8"/>
<keyword evidence="3 8" id="KW-0547">Nucleotide-binding</keyword>
<dbReference type="FunFam" id="1.10.240.10:FF:000002">
    <property type="entry name" value="Tryptophan--tRNA ligase"/>
    <property type="match status" value="1"/>
</dbReference>
<accession>A0A2G9YX84</accession>
<dbReference type="SUPFAM" id="SSF52374">
    <property type="entry name" value="Nucleotidylyl transferase"/>
    <property type="match status" value="1"/>
</dbReference>
<evidence type="ECO:0000256" key="8">
    <source>
        <dbReference type="HAMAP-Rule" id="MF_00140"/>
    </source>
</evidence>
<evidence type="ECO:0000256" key="5">
    <source>
        <dbReference type="ARBA" id="ARBA00022917"/>
    </source>
</evidence>
<dbReference type="PRINTS" id="PR01039">
    <property type="entry name" value="TRNASYNTHTRP"/>
</dbReference>
<dbReference type="CDD" id="cd00806">
    <property type="entry name" value="TrpRS_core"/>
    <property type="match status" value="1"/>
</dbReference>
<evidence type="ECO:0000256" key="1">
    <source>
        <dbReference type="ARBA" id="ARBA00005594"/>
    </source>
</evidence>
<comment type="catalytic activity">
    <reaction evidence="7 8">
        <text>tRNA(Trp) + L-tryptophan + ATP = L-tryptophyl-tRNA(Trp) + AMP + diphosphate + H(+)</text>
        <dbReference type="Rhea" id="RHEA:24080"/>
        <dbReference type="Rhea" id="RHEA-COMP:9671"/>
        <dbReference type="Rhea" id="RHEA-COMP:9705"/>
        <dbReference type="ChEBI" id="CHEBI:15378"/>
        <dbReference type="ChEBI" id="CHEBI:30616"/>
        <dbReference type="ChEBI" id="CHEBI:33019"/>
        <dbReference type="ChEBI" id="CHEBI:57912"/>
        <dbReference type="ChEBI" id="CHEBI:78442"/>
        <dbReference type="ChEBI" id="CHEBI:78535"/>
        <dbReference type="ChEBI" id="CHEBI:456215"/>
        <dbReference type="EC" id="6.1.1.2"/>
    </reaction>
</comment>
<comment type="subcellular location">
    <subcellularLocation>
        <location evidence="8">Cytoplasm</location>
    </subcellularLocation>
</comment>
<dbReference type="InterPro" id="IPR001412">
    <property type="entry name" value="aa-tRNA-synth_I_CS"/>
</dbReference>
<dbReference type="GO" id="GO:0006436">
    <property type="term" value="P:tryptophanyl-tRNA aminoacylation"/>
    <property type="evidence" value="ECO:0007669"/>
    <property type="project" value="UniProtKB-UniRule"/>
</dbReference>
<evidence type="ECO:0000256" key="7">
    <source>
        <dbReference type="ARBA" id="ARBA00049929"/>
    </source>
</evidence>
<keyword evidence="5 8" id="KW-0648">Protein biosynthesis</keyword>
<dbReference type="PANTHER" id="PTHR43766">
    <property type="entry name" value="TRYPTOPHAN--TRNA LIGASE, MITOCHONDRIAL"/>
    <property type="match status" value="1"/>
</dbReference>
<keyword evidence="4 8" id="KW-0067">ATP-binding</keyword>
<evidence type="ECO:0000313" key="11">
    <source>
        <dbReference type="Proteomes" id="UP000230273"/>
    </source>
</evidence>
<comment type="function">
    <text evidence="8">Catalyzes the attachment of tryptophan to tRNA(Trp).</text>
</comment>
<evidence type="ECO:0000256" key="9">
    <source>
        <dbReference type="RuleBase" id="RU363036"/>
    </source>
</evidence>
<feature type="short sequence motif" description="'KMSKS' region" evidence="8">
    <location>
        <begin position="192"/>
        <end position="196"/>
    </location>
</feature>
<feature type="binding site" evidence="8">
    <location>
        <begin position="192"/>
        <end position="196"/>
    </location>
    <ligand>
        <name>ATP</name>
        <dbReference type="ChEBI" id="CHEBI:30616"/>
    </ligand>
</feature>
<keyword evidence="6 8" id="KW-0030">Aminoacyl-tRNA synthetase</keyword>
<dbReference type="GO" id="GO:0004830">
    <property type="term" value="F:tryptophan-tRNA ligase activity"/>
    <property type="evidence" value="ECO:0007669"/>
    <property type="project" value="UniProtKB-UniRule"/>
</dbReference>
<reference evidence="10 11" key="1">
    <citation type="submission" date="2017-09" db="EMBL/GenBank/DDBJ databases">
        <title>Depth-based differentiation of microbial function through sediment-hosted aquifers and enrichment of novel symbionts in the deep terrestrial subsurface.</title>
        <authorList>
            <person name="Probst A.J."/>
            <person name="Ladd B."/>
            <person name="Jarett J.K."/>
            <person name="Geller-Mcgrath D.E."/>
            <person name="Sieber C.M."/>
            <person name="Emerson J.B."/>
            <person name="Anantharaman K."/>
            <person name="Thomas B.C."/>
            <person name="Malmstrom R."/>
            <person name="Stieglmeier M."/>
            <person name="Klingl A."/>
            <person name="Woyke T."/>
            <person name="Ryan C.M."/>
            <person name="Banfield J.F."/>
        </authorList>
    </citation>
    <scope>NUCLEOTIDE SEQUENCE [LARGE SCALE GENOMIC DNA]</scope>
    <source>
        <strain evidence="10">CG23_combo_of_CG06-09_8_20_14_all_38_19</strain>
    </source>
</reference>
<dbReference type="NCBIfam" id="TIGR00233">
    <property type="entry name" value="trpS"/>
    <property type="match status" value="1"/>
</dbReference>
<dbReference type="Gene3D" id="3.40.50.620">
    <property type="entry name" value="HUPs"/>
    <property type="match status" value="1"/>
</dbReference>
<evidence type="ECO:0000313" key="10">
    <source>
        <dbReference type="EMBL" id="PIP23865.1"/>
    </source>
</evidence>
<evidence type="ECO:0000256" key="3">
    <source>
        <dbReference type="ARBA" id="ARBA00022741"/>
    </source>
</evidence>
<evidence type="ECO:0000256" key="6">
    <source>
        <dbReference type="ARBA" id="ARBA00023146"/>
    </source>
</evidence>
<name>A0A2G9YX84_9BACT</name>
<feature type="binding site" evidence="8">
    <location>
        <begin position="16"/>
        <end position="17"/>
    </location>
    <ligand>
        <name>ATP</name>
        <dbReference type="ChEBI" id="CHEBI:30616"/>
    </ligand>
</feature>
<proteinExistence type="inferred from homology"/>
<dbReference type="InterPro" id="IPR002305">
    <property type="entry name" value="aa-tRNA-synth_Ic"/>
</dbReference>
<keyword evidence="2 8" id="KW-0436">Ligase</keyword>
<dbReference type="InterPro" id="IPR024109">
    <property type="entry name" value="Trp-tRNA-ligase_bac-type"/>
</dbReference>
<gene>
    <name evidence="8 10" type="primary">trpS</name>
    <name evidence="10" type="ORF">COX36_01005</name>
</gene>
<dbReference type="InterPro" id="IPR014729">
    <property type="entry name" value="Rossmann-like_a/b/a_fold"/>
</dbReference>
<dbReference type="InterPro" id="IPR002306">
    <property type="entry name" value="Trp-tRNA-ligase"/>
</dbReference>
<feature type="binding site" evidence="8">
    <location>
        <position position="183"/>
    </location>
    <ligand>
        <name>ATP</name>
        <dbReference type="ChEBI" id="CHEBI:30616"/>
    </ligand>
</feature>
<dbReference type="PROSITE" id="PS00178">
    <property type="entry name" value="AA_TRNA_LIGASE_I"/>
    <property type="match status" value="1"/>
</dbReference>
<protein>
    <recommendedName>
        <fullName evidence="8">Tryptophan--tRNA ligase</fullName>
        <ecNumber evidence="8">6.1.1.2</ecNumber>
    </recommendedName>
    <alternativeName>
        <fullName evidence="8">Tryptophanyl-tRNA synthetase</fullName>
        <shortName evidence="8">TrpRS</shortName>
    </alternativeName>
</protein>
<dbReference type="GO" id="GO:0005829">
    <property type="term" value="C:cytosol"/>
    <property type="evidence" value="ECO:0007669"/>
    <property type="project" value="TreeGrafter"/>
</dbReference>
<dbReference type="Gene3D" id="1.10.240.10">
    <property type="entry name" value="Tyrosyl-Transfer RNA Synthetase"/>
    <property type="match status" value="1"/>
</dbReference>
<dbReference type="Proteomes" id="UP000230273">
    <property type="component" value="Unassembled WGS sequence"/>
</dbReference>
<dbReference type="InterPro" id="IPR050203">
    <property type="entry name" value="Trp-tRNA_synthetase"/>
</dbReference>
<evidence type="ECO:0000256" key="2">
    <source>
        <dbReference type="ARBA" id="ARBA00022598"/>
    </source>
</evidence>
<sequence>MRVFSGIQPTGAIHIGNYLGALRQWVELQENNECIFCIVDLHALTSPFDPKNLRDSVIEKTIAYLAAGIDPERAIIFIQSQVKEHSELCWLLNTITPLGDLERMTQYKEKSKKFKANLNAGLLNYPILMAADILLYQTDIVPVGEDQKQHVELTRAIARKFNQKFGETFKIPQVKLPSLGARIMSLIEPHKKMSKSDPLESYLALFDEPEEIKIKVMRAVTDTGKRVLYNPKLKPGISNLLTIYSLFSGKTTKEIEKKFSNKGYADFKKDLAELLVLKLEPFRRKRKELLAREVYVTEVLNKGAKRAGIIAQSTMVDVRKKMGLT</sequence>
<dbReference type="EMBL" id="PCRP01000015">
    <property type="protein sequence ID" value="PIP23865.1"/>
    <property type="molecule type" value="Genomic_DNA"/>
</dbReference>
<feature type="binding site" evidence="8">
    <location>
        <begin position="8"/>
        <end position="10"/>
    </location>
    <ligand>
        <name>ATP</name>
        <dbReference type="ChEBI" id="CHEBI:30616"/>
    </ligand>
</feature>
<comment type="subunit">
    <text evidence="8">Homodimer.</text>
</comment>
<evidence type="ECO:0000256" key="4">
    <source>
        <dbReference type="ARBA" id="ARBA00022840"/>
    </source>
</evidence>
<keyword evidence="8" id="KW-0963">Cytoplasm</keyword>
<comment type="similarity">
    <text evidence="1 8 9">Belongs to the class-I aminoacyl-tRNA synthetase family.</text>
</comment>
<dbReference type="Pfam" id="PF00579">
    <property type="entry name" value="tRNA-synt_1b"/>
    <property type="match status" value="1"/>
</dbReference>
<dbReference type="HAMAP" id="MF_00140_B">
    <property type="entry name" value="Trp_tRNA_synth_B"/>
    <property type="match status" value="1"/>
</dbReference>
<feature type="binding site" evidence="8">
    <location>
        <position position="132"/>
    </location>
    <ligand>
        <name>L-tryptophan</name>
        <dbReference type="ChEBI" id="CHEBI:57912"/>
    </ligand>
</feature>
<organism evidence="10 11">
    <name type="scientific">Candidatus Nealsonbacteria bacterium CG23_combo_of_CG06-09_8_20_14_all_38_19</name>
    <dbReference type="NCBI Taxonomy" id="1974721"/>
    <lineage>
        <taxon>Bacteria</taxon>
        <taxon>Candidatus Nealsoniibacteriota</taxon>
    </lineage>
</organism>
<comment type="caution">
    <text evidence="10">The sequence shown here is derived from an EMBL/GenBank/DDBJ whole genome shotgun (WGS) entry which is preliminary data.</text>
</comment>
<dbReference type="GO" id="GO:0005524">
    <property type="term" value="F:ATP binding"/>
    <property type="evidence" value="ECO:0007669"/>
    <property type="project" value="UniProtKB-UniRule"/>
</dbReference>
<feature type="short sequence motif" description="'HIGH' region" evidence="8">
    <location>
        <begin position="9"/>
        <end position="17"/>
    </location>
</feature>
<dbReference type="AlphaFoldDB" id="A0A2G9YX84"/>
<dbReference type="PANTHER" id="PTHR43766:SF1">
    <property type="entry name" value="TRYPTOPHAN--TRNA LIGASE, MITOCHONDRIAL"/>
    <property type="match status" value="1"/>
</dbReference>
<feature type="binding site" evidence="8">
    <location>
        <begin position="144"/>
        <end position="146"/>
    </location>
    <ligand>
        <name>ATP</name>
        <dbReference type="ChEBI" id="CHEBI:30616"/>
    </ligand>
</feature>